<evidence type="ECO:0000256" key="2">
    <source>
        <dbReference type="SAM" id="MobiDB-lite"/>
    </source>
</evidence>
<dbReference type="AlphaFoldDB" id="A0A2S6N6D2"/>
<dbReference type="GO" id="GO:0016790">
    <property type="term" value="F:thiolester hydrolase activity"/>
    <property type="evidence" value="ECO:0007669"/>
    <property type="project" value="UniProtKB-ARBA"/>
</dbReference>
<feature type="region of interest" description="Disordered" evidence="2">
    <location>
        <begin position="1"/>
        <end position="25"/>
    </location>
</feature>
<evidence type="ECO:0000259" key="3">
    <source>
        <dbReference type="PROSITE" id="PS51770"/>
    </source>
</evidence>
<dbReference type="Gene3D" id="3.10.129.10">
    <property type="entry name" value="Hotdog Thioesterase"/>
    <property type="match status" value="1"/>
</dbReference>
<dbReference type="RefSeq" id="WP_104520577.1">
    <property type="nucleotide sequence ID" value="NZ_NHRY01000216.1"/>
</dbReference>
<dbReference type="Pfam" id="PF03061">
    <property type="entry name" value="4HBT"/>
    <property type="match status" value="1"/>
</dbReference>
<protein>
    <recommendedName>
        <fullName evidence="3">HotDog ACOT-type domain-containing protein</fullName>
    </recommendedName>
</protein>
<comment type="caution">
    <text evidence="4">The sequence shown here is derived from an EMBL/GenBank/DDBJ whole genome shotgun (WGS) entry which is preliminary data.</text>
</comment>
<gene>
    <name evidence="4" type="ORF">CCS01_19955</name>
</gene>
<evidence type="ECO:0000313" key="4">
    <source>
        <dbReference type="EMBL" id="PPQ30171.1"/>
    </source>
</evidence>
<evidence type="ECO:0000313" key="5">
    <source>
        <dbReference type="Proteomes" id="UP000239724"/>
    </source>
</evidence>
<keyword evidence="5" id="KW-1185">Reference proteome</keyword>
<dbReference type="PROSITE" id="PS51770">
    <property type="entry name" value="HOTDOG_ACOT"/>
    <property type="match status" value="1"/>
</dbReference>
<feature type="domain" description="HotDog ACOT-type" evidence="3">
    <location>
        <begin position="45"/>
        <end position="170"/>
    </location>
</feature>
<dbReference type="Proteomes" id="UP000239724">
    <property type="component" value="Unassembled WGS sequence"/>
</dbReference>
<organism evidence="4 5">
    <name type="scientific">Rhodopila globiformis</name>
    <name type="common">Rhodopseudomonas globiformis</name>
    <dbReference type="NCBI Taxonomy" id="1071"/>
    <lineage>
        <taxon>Bacteria</taxon>
        <taxon>Pseudomonadati</taxon>
        <taxon>Pseudomonadota</taxon>
        <taxon>Alphaproteobacteria</taxon>
        <taxon>Acetobacterales</taxon>
        <taxon>Acetobacteraceae</taxon>
        <taxon>Rhodopila</taxon>
    </lineage>
</organism>
<dbReference type="EMBL" id="NHRY01000216">
    <property type="protein sequence ID" value="PPQ30171.1"/>
    <property type="molecule type" value="Genomic_DNA"/>
</dbReference>
<dbReference type="InterPro" id="IPR033120">
    <property type="entry name" value="HOTDOG_ACOT"/>
</dbReference>
<accession>A0A2S6N6D2</accession>
<reference evidence="4 5" key="1">
    <citation type="journal article" date="2018" name="Arch. Microbiol.">
        <title>New insights into the metabolic potential of the phototrophic purple bacterium Rhodopila globiformis DSM 161(T) from its draft genome sequence and evidence for a vanadium-dependent nitrogenase.</title>
        <authorList>
            <person name="Imhoff J.F."/>
            <person name="Rahn T."/>
            <person name="Kunzel S."/>
            <person name="Neulinger S.C."/>
        </authorList>
    </citation>
    <scope>NUCLEOTIDE SEQUENCE [LARGE SCALE GENOMIC DNA]</scope>
    <source>
        <strain evidence="4 5">DSM 161</strain>
    </source>
</reference>
<proteinExistence type="predicted"/>
<keyword evidence="1" id="KW-0378">Hydrolase</keyword>
<dbReference type="SUPFAM" id="SSF54637">
    <property type="entry name" value="Thioesterase/thiol ester dehydrase-isomerase"/>
    <property type="match status" value="1"/>
</dbReference>
<dbReference type="InterPro" id="IPR029069">
    <property type="entry name" value="HotDog_dom_sf"/>
</dbReference>
<dbReference type="CDD" id="cd03442">
    <property type="entry name" value="BFIT_BACH"/>
    <property type="match status" value="1"/>
</dbReference>
<dbReference type="InterPro" id="IPR006683">
    <property type="entry name" value="Thioestr_dom"/>
</dbReference>
<name>A0A2S6N6D2_RHOGL</name>
<evidence type="ECO:0000256" key="1">
    <source>
        <dbReference type="PROSITE-ProRule" id="PRU01106"/>
    </source>
</evidence>
<sequence>MVKHPDMPTSAGVRFGEPGSGIAPPQTAARAYRRRGDMRAKAVGPVGELSLRVIASEADREPGQDVSPGWLTSLMEAAAGLTASARAQRTGPAHGPSARARGPVATAAVPRLDLLRPVQAGDVVCAYTRIRKTGSTAITVSVEVYALRRYLQDRVRVAAADYIEVALDEAGLPRAFPAAA</sequence>